<keyword evidence="3" id="KW-1185">Reference proteome</keyword>
<evidence type="ECO:0000256" key="1">
    <source>
        <dbReference type="SAM" id="Phobius"/>
    </source>
</evidence>
<protein>
    <recommendedName>
        <fullName evidence="4">Ferric oxidoreductase domain-containing protein</fullName>
    </recommendedName>
</protein>
<dbReference type="EMBL" id="BSRI01000002">
    <property type="protein sequence ID" value="GLV58178.1"/>
    <property type="molecule type" value="Genomic_DNA"/>
</dbReference>
<evidence type="ECO:0000313" key="3">
    <source>
        <dbReference type="Proteomes" id="UP001344906"/>
    </source>
</evidence>
<feature type="transmembrane region" description="Helical" evidence="1">
    <location>
        <begin position="94"/>
        <end position="115"/>
    </location>
</feature>
<feature type="transmembrane region" description="Helical" evidence="1">
    <location>
        <begin position="63"/>
        <end position="82"/>
    </location>
</feature>
<keyword evidence="1" id="KW-1133">Transmembrane helix</keyword>
<keyword evidence="1" id="KW-0812">Transmembrane</keyword>
<evidence type="ECO:0000313" key="2">
    <source>
        <dbReference type="EMBL" id="GLV58178.1"/>
    </source>
</evidence>
<dbReference type="RefSeq" id="WP_338254308.1">
    <property type="nucleotide sequence ID" value="NZ_BSRI01000002.1"/>
</dbReference>
<sequence>MSVTTKQPRVSQNRGLRRLWKSPTSGARWFWLTMSVLFYLAILAWYYYATRTQGDPEPFTDPWRLFGIFSYVLVLVTASYSLRRRFARGLPGKVQNWLWMHTWLGVITILIALLHENYAYVTHEYCRNLSCLTQTYWAPGALFALIFLVVSGVTGRLLDVWQTRVIAREASSNGIGIERSIEEHLRTLKYTVGRYSAGKSDEFKRACAEALESQGRTIYPDSEVAAHERADWKRVQPTLLEHARLERSLLRQKRARRIIQAWRTLHILLASIALAVISYHSIMELLTNVLHIIKITE</sequence>
<comment type="caution">
    <text evidence="2">The sequence shown here is derived from an EMBL/GenBank/DDBJ whole genome shotgun (WGS) entry which is preliminary data.</text>
</comment>
<reference evidence="2 3" key="1">
    <citation type="submission" date="2023-02" db="EMBL/GenBank/DDBJ databases">
        <title>Dictyobacter halimunensis sp. nov., a new member of the class Ktedonobacteria from forest soil in a geothermal area.</title>
        <authorList>
            <person name="Rachmania M.K."/>
            <person name="Ningsih F."/>
            <person name="Sakai Y."/>
            <person name="Yabe S."/>
            <person name="Yokota A."/>
            <person name="Sjamsuridzal W."/>
        </authorList>
    </citation>
    <scope>NUCLEOTIDE SEQUENCE [LARGE SCALE GENOMIC DNA]</scope>
    <source>
        <strain evidence="2 3">S3.2.2.5</strain>
    </source>
</reference>
<feature type="transmembrane region" description="Helical" evidence="1">
    <location>
        <begin position="261"/>
        <end position="282"/>
    </location>
</feature>
<gene>
    <name evidence="2" type="ORF">KDH_50120</name>
</gene>
<name>A0ABQ6FV90_9CHLR</name>
<keyword evidence="1" id="KW-0472">Membrane</keyword>
<dbReference type="Proteomes" id="UP001344906">
    <property type="component" value="Unassembled WGS sequence"/>
</dbReference>
<accession>A0ABQ6FV90</accession>
<evidence type="ECO:0008006" key="4">
    <source>
        <dbReference type="Google" id="ProtNLM"/>
    </source>
</evidence>
<feature type="transmembrane region" description="Helical" evidence="1">
    <location>
        <begin position="29"/>
        <end position="48"/>
    </location>
</feature>
<organism evidence="2 3">
    <name type="scientific">Dictyobacter halimunensis</name>
    <dbReference type="NCBI Taxonomy" id="3026934"/>
    <lineage>
        <taxon>Bacteria</taxon>
        <taxon>Bacillati</taxon>
        <taxon>Chloroflexota</taxon>
        <taxon>Ktedonobacteria</taxon>
        <taxon>Ktedonobacterales</taxon>
        <taxon>Dictyobacteraceae</taxon>
        <taxon>Dictyobacter</taxon>
    </lineage>
</organism>
<proteinExistence type="predicted"/>
<feature type="transmembrane region" description="Helical" evidence="1">
    <location>
        <begin position="135"/>
        <end position="158"/>
    </location>
</feature>